<evidence type="ECO:0000313" key="11">
    <source>
        <dbReference type="Proteomes" id="UP000593560"/>
    </source>
</evidence>
<dbReference type="EC" id="2.7.7.6" evidence="2"/>
<evidence type="ECO:0000256" key="2">
    <source>
        <dbReference type="ARBA" id="ARBA00012418"/>
    </source>
</evidence>
<keyword evidence="3" id="KW-0240">DNA-directed RNA polymerase</keyword>
<evidence type="ECO:0000256" key="1">
    <source>
        <dbReference type="ARBA" id="ARBA00004026"/>
    </source>
</evidence>
<dbReference type="Gene3D" id="1.10.40.90">
    <property type="match status" value="1"/>
</dbReference>
<keyword evidence="6" id="KW-0862">Zinc</keyword>
<accession>A0A7J9IF02</accession>
<dbReference type="GO" id="GO:0000428">
    <property type="term" value="C:DNA-directed RNA polymerase complex"/>
    <property type="evidence" value="ECO:0007669"/>
    <property type="project" value="UniProtKB-KW"/>
</dbReference>
<comment type="catalytic activity">
    <reaction evidence="8">
        <text>RNA(n) + a ribonucleoside 5'-triphosphate = RNA(n+1) + diphosphate</text>
        <dbReference type="Rhea" id="RHEA:21248"/>
        <dbReference type="Rhea" id="RHEA-COMP:14527"/>
        <dbReference type="Rhea" id="RHEA-COMP:17342"/>
        <dbReference type="ChEBI" id="CHEBI:33019"/>
        <dbReference type="ChEBI" id="CHEBI:61557"/>
        <dbReference type="ChEBI" id="CHEBI:140395"/>
        <dbReference type="EC" id="2.7.7.6"/>
    </reaction>
</comment>
<dbReference type="GO" id="GO:0006351">
    <property type="term" value="P:DNA-templated transcription"/>
    <property type="evidence" value="ECO:0007669"/>
    <property type="project" value="InterPro"/>
</dbReference>
<evidence type="ECO:0000256" key="4">
    <source>
        <dbReference type="ARBA" id="ARBA00022679"/>
    </source>
</evidence>
<dbReference type="EMBL" id="JABFAD010335538">
    <property type="protein sequence ID" value="MBA0820671.1"/>
    <property type="molecule type" value="Genomic_DNA"/>
</dbReference>
<dbReference type="GO" id="GO:0003677">
    <property type="term" value="F:DNA binding"/>
    <property type="evidence" value="ECO:0007669"/>
    <property type="project" value="InterPro"/>
</dbReference>
<evidence type="ECO:0000256" key="8">
    <source>
        <dbReference type="ARBA" id="ARBA00048552"/>
    </source>
</evidence>
<name>A0A7J9IF02_9ROSI</name>
<dbReference type="InterPro" id="IPR045867">
    <property type="entry name" value="DNA-dir_RpoC_beta_prime"/>
</dbReference>
<organism evidence="10 11">
    <name type="scientific">Gossypium harknessii</name>
    <dbReference type="NCBI Taxonomy" id="34285"/>
    <lineage>
        <taxon>Eukaryota</taxon>
        <taxon>Viridiplantae</taxon>
        <taxon>Streptophyta</taxon>
        <taxon>Embryophyta</taxon>
        <taxon>Tracheophyta</taxon>
        <taxon>Spermatophyta</taxon>
        <taxon>Magnoliopsida</taxon>
        <taxon>eudicotyledons</taxon>
        <taxon>Gunneridae</taxon>
        <taxon>Pentapetalae</taxon>
        <taxon>rosids</taxon>
        <taxon>malvids</taxon>
        <taxon>Malvales</taxon>
        <taxon>Malvaceae</taxon>
        <taxon>Malvoideae</taxon>
        <taxon>Gossypium</taxon>
    </lineage>
</organism>
<dbReference type="OrthoDB" id="1862828at2759"/>
<protein>
    <recommendedName>
        <fullName evidence="2">DNA-directed RNA polymerase</fullName>
        <ecNumber evidence="2">2.7.7.6</ecNumber>
    </recommendedName>
</protein>
<evidence type="ECO:0000256" key="6">
    <source>
        <dbReference type="ARBA" id="ARBA00022833"/>
    </source>
</evidence>
<dbReference type="PANTHER" id="PTHR19376">
    <property type="entry name" value="DNA-DIRECTED RNA POLYMERASE"/>
    <property type="match status" value="1"/>
</dbReference>
<dbReference type="InterPro" id="IPR042102">
    <property type="entry name" value="RNA_pol_Rpb1_3_sf"/>
</dbReference>
<proteinExistence type="predicted"/>
<evidence type="ECO:0000256" key="5">
    <source>
        <dbReference type="ARBA" id="ARBA00022695"/>
    </source>
</evidence>
<dbReference type="SMART" id="SM00663">
    <property type="entry name" value="RPOLA_N"/>
    <property type="match status" value="1"/>
</dbReference>
<dbReference type="Gene3D" id="1.10.274.100">
    <property type="entry name" value="RNA polymerase Rpb1, domain 3"/>
    <property type="match status" value="1"/>
</dbReference>
<gene>
    <name evidence="10" type="ORF">Gohar_003673</name>
</gene>
<comment type="caution">
    <text evidence="10">The sequence shown here is derived from an EMBL/GenBank/DDBJ whole genome shotgun (WGS) entry which is preliminary data.</text>
</comment>
<dbReference type="Proteomes" id="UP000593560">
    <property type="component" value="Unassembled WGS sequence"/>
</dbReference>
<evidence type="ECO:0000259" key="9">
    <source>
        <dbReference type="SMART" id="SM00663"/>
    </source>
</evidence>
<evidence type="ECO:0000313" key="10">
    <source>
        <dbReference type="EMBL" id="MBA0820671.1"/>
    </source>
</evidence>
<keyword evidence="7" id="KW-0804">Transcription</keyword>
<dbReference type="GO" id="GO:0003899">
    <property type="term" value="F:DNA-directed RNA polymerase activity"/>
    <property type="evidence" value="ECO:0007669"/>
    <property type="project" value="UniProtKB-EC"/>
</dbReference>
<comment type="function">
    <text evidence="1">DNA-dependent RNA polymerase catalyzes the transcription of DNA into RNA using the four ribonucleoside triphosphates as substrates.</text>
</comment>
<keyword evidence="11" id="KW-1185">Reference proteome</keyword>
<dbReference type="PANTHER" id="PTHR19376:SF54">
    <property type="entry name" value="DNA-DIRECTED RNA POLYMERASE SUBUNIT BETA"/>
    <property type="match status" value="1"/>
</dbReference>
<keyword evidence="4" id="KW-0808">Transferase</keyword>
<evidence type="ECO:0000256" key="7">
    <source>
        <dbReference type="ARBA" id="ARBA00023163"/>
    </source>
</evidence>
<sequence>MFCHYCWPSLSLHHCGLPREIAIGLFQTFVVHGLIGQHFAPNIRVAKSKIREKGLIVWVILQEVMQGHPVLLNRAPTLHRLALEAQAEACLLMFSHMNLLSPAIRDPIFVPTQDMLIRLYVLTSGNRRAYRPKRINLDSPLWLQWRLEQCIIALREAPIEVHYESLGTY</sequence>
<dbReference type="Gene3D" id="2.40.40.20">
    <property type="match status" value="1"/>
</dbReference>
<dbReference type="SUPFAM" id="SSF64484">
    <property type="entry name" value="beta and beta-prime subunits of DNA dependent RNA-polymerase"/>
    <property type="match status" value="1"/>
</dbReference>
<dbReference type="InterPro" id="IPR006592">
    <property type="entry name" value="RNA_pol_N"/>
</dbReference>
<evidence type="ECO:0000256" key="3">
    <source>
        <dbReference type="ARBA" id="ARBA00022478"/>
    </source>
</evidence>
<dbReference type="AlphaFoldDB" id="A0A7J9IF02"/>
<reference evidence="10 11" key="1">
    <citation type="journal article" date="2019" name="Genome Biol. Evol.">
        <title>Insights into the evolution of the New World diploid cottons (Gossypium, subgenus Houzingenia) based on genome sequencing.</title>
        <authorList>
            <person name="Grover C.E."/>
            <person name="Arick M.A. 2nd"/>
            <person name="Thrash A."/>
            <person name="Conover J.L."/>
            <person name="Sanders W.S."/>
            <person name="Peterson D.G."/>
            <person name="Frelichowski J.E."/>
            <person name="Scheffler J.A."/>
            <person name="Scheffler B.E."/>
            <person name="Wendel J.F."/>
        </authorList>
    </citation>
    <scope>NUCLEOTIDE SEQUENCE [LARGE SCALE GENOMIC DNA]</scope>
    <source>
        <strain evidence="10">0</strain>
        <tissue evidence="10">Leaf</tissue>
    </source>
</reference>
<feature type="domain" description="RNA polymerase N-terminal" evidence="9">
    <location>
        <begin position="1"/>
        <end position="123"/>
    </location>
</feature>
<keyword evidence="5" id="KW-0548">Nucleotidyltransferase</keyword>